<dbReference type="Proteomes" id="UP000014074">
    <property type="component" value="Unassembled WGS sequence"/>
</dbReference>
<gene>
    <name evidence="6" type="ORF">UCRPA7_4854</name>
</gene>
<dbReference type="MEROPS" id="A01.082"/>
<dbReference type="GeneID" id="19325348"/>
<dbReference type="SUPFAM" id="SSF50630">
    <property type="entry name" value="Acid proteases"/>
    <property type="match status" value="1"/>
</dbReference>
<proteinExistence type="inferred from homology"/>
<evidence type="ECO:0000259" key="5">
    <source>
        <dbReference type="PROSITE" id="PS51767"/>
    </source>
</evidence>
<dbReference type="RefSeq" id="XP_007915596.1">
    <property type="nucleotide sequence ID" value="XM_007917405.1"/>
</dbReference>
<evidence type="ECO:0000313" key="6">
    <source>
        <dbReference type="EMBL" id="EON99619.1"/>
    </source>
</evidence>
<feature type="domain" description="Peptidase A1" evidence="5">
    <location>
        <begin position="31"/>
        <end position="352"/>
    </location>
</feature>
<dbReference type="PROSITE" id="PS00141">
    <property type="entry name" value="ASP_PROTEASE"/>
    <property type="match status" value="2"/>
</dbReference>
<evidence type="ECO:0000256" key="1">
    <source>
        <dbReference type="ARBA" id="ARBA00007447"/>
    </source>
</evidence>
<dbReference type="PANTHER" id="PTHR47966:SF65">
    <property type="entry name" value="ASPARTIC-TYPE ENDOPEPTIDASE"/>
    <property type="match status" value="1"/>
</dbReference>
<dbReference type="PRINTS" id="PR00792">
    <property type="entry name" value="PEPSIN"/>
</dbReference>
<sequence>MSFPITHKSSVAPVVKRDGDVPLFNISTTSYLVELSVGTPGQSVKVAIDTGSDELWVDPNCNSRTITETQSQECEDDGTYDPNNSSTVEDLQTTNDITYGTGQVRIQYVTDNVALPESTINLTSIQFGVAIADADLNEGILGLGFGDGKNLQYKNFVDELYAQNATQSKAFSVALGGNEFTNAGVIIFGGVDTKKFSGSLVSNDILAPTANDINRYSIQLNSVGATIDGKSKTYSGGSTAIVLDTGSSLSILPSSVVEGMVEDFDAKLDSDSGLYLVDCSVADQNAMINFAFPGITIHVPMSEWIFDAGGDTCVLGTQALDTNSGISALLGDTFLRSAYVVFDQTSNAILMAPYENCGKSETAIPAGAGAAANFTGDCDASSTNSDSNQNAGSRMGGSASALWAALAVLASLSLLV</sequence>
<dbReference type="PROSITE" id="PS51767">
    <property type="entry name" value="PEPTIDASE_A1"/>
    <property type="match status" value="1"/>
</dbReference>
<keyword evidence="4 6" id="KW-0645">Protease</keyword>
<feature type="active site" evidence="3">
    <location>
        <position position="244"/>
    </location>
</feature>
<dbReference type="eggNOG" id="KOG1339">
    <property type="taxonomic scope" value="Eukaryota"/>
</dbReference>
<keyword evidence="2 4" id="KW-0064">Aspartyl protease</keyword>
<dbReference type="AlphaFoldDB" id="R8BK09"/>
<dbReference type="Pfam" id="PF00026">
    <property type="entry name" value="Asp"/>
    <property type="match status" value="1"/>
</dbReference>
<dbReference type="InterPro" id="IPR033121">
    <property type="entry name" value="PEPTIDASE_A1"/>
</dbReference>
<dbReference type="InterPro" id="IPR021109">
    <property type="entry name" value="Peptidase_aspartic_dom_sf"/>
</dbReference>
<dbReference type="HOGENOM" id="CLU_013253_9_4_1"/>
<protein>
    <submittedName>
        <fullName evidence="6">Putative eukaryotic aspartyl protease protein</fullName>
    </submittedName>
</protein>
<dbReference type="EMBL" id="KB933141">
    <property type="protein sequence ID" value="EON99619.1"/>
    <property type="molecule type" value="Genomic_DNA"/>
</dbReference>
<dbReference type="GO" id="GO:0006508">
    <property type="term" value="P:proteolysis"/>
    <property type="evidence" value="ECO:0007669"/>
    <property type="project" value="UniProtKB-KW"/>
</dbReference>
<dbReference type="GO" id="GO:0004190">
    <property type="term" value="F:aspartic-type endopeptidase activity"/>
    <property type="evidence" value="ECO:0007669"/>
    <property type="project" value="UniProtKB-KW"/>
</dbReference>
<evidence type="ECO:0000256" key="3">
    <source>
        <dbReference type="PIRSR" id="PIRSR601461-1"/>
    </source>
</evidence>
<dbReference type="KEGG" id="tmn:UCRPA7_4854"/>
<evidence type="ECO:0000256" key="4">
    <source>
        <dbReference type="RuleBase" id="RU000454"/>
    </source>
</evidence>
<keyword evidence="7" id="KW-1185">Reference proteome</keyword>
<name>R8BK09_PHAM7</name>
<organism evidence="6 7">
    <name type="scientific">Phaeoacremonium minimum (strain UCR-PA7)</name>
    <name type="common">Esca disease fungus</name>
    <name type="synonym">Togninia minima</name>
    <dbReference type="NCBI Taxonomy" id="1286976"/>
    <lineage>
        <taxon>Eukaryota</taxon>
        <taxon>Fungi</taxon>
        <taxon>Dikarya</taxon>
        <taxon>Ascomycota</taxon>
        <taxon>Pezizomycotina</taxon>
        <taxon>Sordariomycetes</taxon>
        <taxon>Sordariomycetidae</taxon>
        <taxon>Togniniales</taxon>
        <taxon>Togniniaceae</taxon>
        <taxon>Phaeoacremonium</taxon>
    </lineage>
</organism>
<accession>R8BK09</accession>
<dbReference type="InterPro" id="IPR001969">
    <property type="entry name" value="Aspartic_peptidase_AS"/>
</dbReference>
<comment type="similarity">
    <text evidence="1 4">Belongs to the peptidase A1 family.</text>
</comment>
<feature type="active site" evidence="3">
    <location>
        <position position="49"/>
    </location>
</feature>
<dbReference type="OrthoDB" id="771136at2759"/>
<dbReference type="PANTHER" id="PTHR47966">
    <property type="entry name" value="BETA-SITE APP-CLEAVING ENZYME, ISOFORM A-RELATED"/>
    <property type="match status" value="1"/>
</dbReference>
<evidence type="ECO:0000313" key="7">
    <source>
        <dbReference type="Proteomes" id="UP000014074"/>
    </source>
</evidence>
<evidence type="ECO:0000256" key="2">
    <source>
        <dbReference type="ARBA" id="ARBA00022750"/>
    </source>
</evidence>
<reference evidence="7" key="1">
    <citation type="journal article" date="2013" name="Genome Announc.">
        <title>Draft genome sequence of the ascomycete Phaeoacremonium aleophilum strain UCR-PA7, a causal agent of the esca disease complex in grapevines.</title>
        <authorList>
            <person name="Blanco-Ulate B."/>
            <person name="Rolshausen P."/>
            <person name="Cantu D."/>
        </authorList>
    </citation>
    <scope>NUCLEOTIDE SEQUENCE [LARGE SCALE GENOMIC DNA]</scope>
    <source>
        <strain evidence="7">UCR-PA7</strain>
    </source>
</reference>
<dbReference type="InterPro" id="IPR001461">
    <property type="entry name" value="Aspartic_peptidase_A1"/>
</dbReference>
<dbReference type="Gene3D" id="2.40.70.10">
    <property type="entry name" value="Acid Proteases"/>
    <property type="match status" value="2"/>
</dbReference>
<keyword evidence="4" id="KW-0378">Hydrolase</keyword>